<dbReference type="Gene3D" id="3.20.20.80">
    <property type="entry name" value="Glycosidases"/>
    <property type="match status" value="1"/>
</dbReference>
<accession>A0A016RUP3</accession>
<evidence type="ECO:0000313" key="5">
    <source>
        <dbReference type="EMBL" id="EYB81847.1"/>
    </source>
</evidence>
<dbReference type="AlphaFoldDB" id="A0A016RUP3"/>
<dbReference type="InterPro" id="IPR017853">
    <property type="entry name" value="GH"/>
</dbReference>
<organism evidence="5 6">
    <name type="scientific">Ancylostoma ceylanicum</name>
    <dbReference type="NCBI Taxonomy" id="53326"/>
    <lineage>
        <taxon>Eukaryota</taxon>
        <taxon>Metazoa</taxon>
        <taxon>Ecdysozoa</taxon>
        <taxon>Nematoda</taxon>
        <taxon>Chromadorea</taxon>
        <taxon>Rhabditida</taxon>
        <taxon>Rhabditina</taxon>
        <taxon>Rhabditomorpha</taxon>
        <taxon>Strongyloidea</taxon>
        <taxon>Ancylostomatidae</taxon>
        <taxon>Ancylostomatinae</taxon>
        <taxon>Ancylostoma</taxon>
    </lineage>
</organism>
<dbReference type="PANTHER" id="PTHR10353:SF36">
    <property type="entry name" value="LP05116P"/>
    <property type="match status" value="1"/>
</dbReference>
<dbReference type="OrthoDB" id="65569at2759"/>
<dbReference type="Proteomes" id="UP000024635">
    <property type="component" value="Unassembled WGS sequence"/>
</dbReference>
<dbReference type="PRINTS" id="PR00131">
    <property type="entry name" value="GLHYDRLASE1"/>
</dbReference>
<reference evidence="6" key="1">
    <citation type="journal article" date="2015" name="Nat. Genet.">
        <title>The genome and transcriptome of the zoonotic hookworm Ancylostoma ceylanicum identify infection-specific gene families.</title>
        <authorList>
            <person name="Schwarz E.M."/>
            <person name="Hu Y."/>
            <person name="Antoshechkin I."/>
            <person name="Miller M.M."/>
            <person name="Sternberg P.W."/>
            <person name="Aroian R.V."/>
        </authorList>
    </citation>
    <scope>NUCLEOTIDE SEQUENCE</scope>
    <source>
        <strain evidence="6">HY135</strain>
    </source>
</reference>
<name>A0A016RUP3_9BILA</name>
<dbReference type="GO" id="GO:0005975">
    <property type="term" value="P:carbohydrate metabolic process"/>
    <property type="evidence" value="ECO:0007669"/>
    <property type="project" value="InterPro"/>
</dbReference>
<dbReference type="PANTHER" id="PTHR10353">
    <property type="entry name" value="GLYCOSYL HYDROLASE"/>
    <property type="match status" value="1"/>
</dbReference>
<evidence type="ECO:0000256" key="4">
    <source>
        <dbReference type="RuleBase" id="RU003690"/>
    </source>
</evidence>
<dbReference type="Pfam" id="PF00232">
    <property type="entry name" value="Glyco_hydro_1"/>
    <property type="match status" value="1"/>
</dbReference>
<evidence type="ECO:0000256" key="2">
    <source>
        <dbReference type="ARBA" id="ARBA00022801"/>
    </source>
</evidence>
<evidence type="ECO:0008006" key="7">
    <source>
        <dbReference type="Google" id="ProtNLM"/>
    </source>
</evidence>
<proteinExistence type="inferred from homology"/>
<comment type="caution">
    <text evidence="5">The sequence shown here is derived from an EMBL/GenBank/DDBJ whole genome shotgun (WGS) entry which is preliminary data.</text>
</comment>
<dbReference type="InterPro" id="IPR001360">
    <property type="entry name" value="Glyco_hydro_1"/>
</dbReference>
<keyword evidence="2" id="KW-0378">Hydrolase</keyword>
<dbReference type="EMBL" id="JARK01001709">
    <property type="protein sequence ID" value="EYB81847.1"/>
    <property type="molecule type" value="Genomic_DNA"/>
</dbReference>
<sequence length="166" mass="18798">MIFTVNCSLSVLKGINFDVDGTAWLSKKDMPVGRNDSWLSSHPTGLRSLLNYIKERYDNPEMFITENGCMDTPGEGDNDITRMRYLRDHIAAVSQAIEDGCNVVGYTLWSLIDNFEWTDGYTNLFGIHKVDFSSPSRTRTPKSSAKLYKEIIRNNSVALIEDCTWG</sequence>
<dbReference type="STRING" id="53326.A0A016RUP3"/>
<keyword evidence="3" id="KW-0326">Glycosidase</keyword>
<evidence type="ECO:0000256" key="3">
    <source>
        <dbReference type="ARBA" id="ARBA00023295"/>
    </source>
</evidence>
<evidence type="ECO:0000313" key="6">
    <source>
        <dbReference type="Proteomes" id="UP000024635"/>
    </source>
</evidence>
<protein>
    <recommendedName>
        <fullName evidence="7">Glycosyl hydrolase, family 1</fullName>
    </recommendedName>
</protein>
<comment type="similarity">
    <text evidence="1 4">Belongs to the glycosyl hydrolase 1 family.</text>
</comment>
<dbReference type="GO" id="GO:0008422">
    <property type="term" value="F:beta-glucosidase activity"/>
    <property type="evidence" value="ECO:0007669"/>
    <property type="project" value="TreeGrafter"/>
</dbReference>
<keyword evidence="6" id="KW-1185">Reference proteome</keyword>
<dbReference type="SUPFAM" id="SSF51445">
    <property type="entry name" value="(Trans)glycosidases"/>
    <property type="match status" value="1"/>
</dbReference>
<evidence type="ECO:0000256" key="1">
    <source>
        <dbReference type="ARBA" id="ARBA00010838"/>
    </source>
</evidence>
<gene>
    <name evidence="5" type="primary">Acey_s0373.g191</name>
    <name evidence="5" type="ORF">Y032_0373g191</name>
</gene>